<feature type="non-terminal residue" evidence="1">
    <location>
        <position position="1"/>
    </location>
</feature>
<sequence length="65" mass="7224">QQVGWTWTMVRDDLLDRLRAHPAVRALAPELEQQVRDGALTATLAAERILRAFQEDARGADGPEA</sequence>
<reference evidence="1 2" key="1">
    <citation type="submission" date="2024-09" db="EMBL/GenBank/DDBJ databases">
        <authorList>
            <person name="Sun Q."/>
            <person name="Mori K."/>
        </authorList>
    </citation>
    <scope>NUCLEOTIDE SEQUENCE [LARGE SCALE GENOMIC DNA]</scope>
    <source>
        <strain evidence="1 2">JCM 6917</strain>
    </source>
</reference>
<proteinExistence type="predicted"/>
<dbReference type="Gene3D" id="1.10.287.130">
    <property type="match status" value="1"/>
</dbReference>
<dbReference type="EMBL" id="JBHMCY010000069">
    <property type="protein sequence ID" value="MFB9466434.1"/>
    <property type="molecule type" value="Genomic_DNA"/>
</dbReference>
<protein>
    <submittedName>
        <fullName evidence="1">Methylmalonyl Co-A mutase-associated GTPase MeaB</fullName>
    </submittedName>
</protein>
<comment type="caution">
    <text evidence="1">The sequence shown here is derived from an EMBL/GenBank/DDBJ whole genome shotgun (WGS) entry which is preliminary data.</text>
</comment>
<accession>A0ABV5N9I8</accession>
<gene>
    <name evidence="1" type="ORF">ACFF45_27925</name>
</gene>
<name>A0ABV5N9I8_9ACTN</name>
<dbReference type="Proteomes" id="UP001589709">
    <property type="component" value="Unassembled WGS sequence"/>
</dbReference>
<keyword evidence="2" id="KW-1185">Reference proteome</keyword>
<evidence type="ECO:0000313" key="2">
    <source>
        <dbReference type="Proteomes" id="UP001589709"/>
    </source>
</evidence>
<evidence type="ECO:0000313" key="1">
    <source>
        <dbReference type="EMBL" id="MFB9466434.1"/>
    </source>
</evidence>
<organism evidence="1 2">
    <name type="scientific">Streptomyces cinereospinus</name>
    <dbReference type="NCBI Taxonomy" id="285561"/>
    <lineage>
        <taxon>Bacteria</taxon>
        <taxon>Bacillati</taxon>
        <taxon>Actinomycetota</taxon>
        <taxon>Actinomycetes</taxon>
        <taxon>Kitasatosporales</taxon>
        <taxon>Streptomycetaceae</taxon>
        <taxon>Streptomyces</taxon>
    </lineage>
</organism>